<proteinExistence type="predicted"/>
<reference evidence="2 3" key="1">
    <citation type="journal article" date="2019" name="Sci. Rep.">
        <title>Orb-weaving spider Araneus ventricosus genome elucidates the spidroin gene catalogue.</title>
        <authorList>
            <person name="Kono N."/>
            <person name="Nakamura H."/>
            <person name="Ohtoshi R."/>
            <person name="Moran D.A.P."/>
            <person name="Shinohara A."/>
            <person name="Yoshida Y."/>
            <person name="Fujiwara M."/>
            <person name="Mori M."/>
            <person name="Tomita M."/>
            <person name="Arakawa K."/>
        </authorList>
    </citation>
    <scope>NUCLEOTIDE SEQUENCE [LARGE SCALE GENOMIC DNA]</scope>
</reference>
<protein>
    <submittedName>
        <fullName evidence="2">Uncharacterized protein</fullName>
    </submittedName>
</protein>
<dbReference type="EMBL" id="BGPR01104699">
    <property type="protein sequence ID" value="GBM70583.1"/>
    <property type="molecule type" value="Genomic_DNA"/>
</dbReference>
<dbReference type="Proteomes" id="UP000499080">
    <property type="component" value="Unassembled WGS sequence"/>
</dbReference>
<evidence type="ECO:0000313" key="2">
    <source>
        <dbReference type="EMBL" id="GBM70583.1"/>
    </source>
</evidence>
<evidence type="ECO:0000256" key="1">
    <source>
        <dbReference type="SAM" id="Phobius"/>
    </source>
</evidence>
<keyword evidence="1" id="KW-1133">Transmembrane helix</keyword>
<comment type="caution">
    <text evidence="2">The sequence shown here is derived from an EMBL/GenBank/DDBJ whole genome shotgun (WGS) entry which is preliminary data.</text>
</comment>
<accession>A0A4Y2HZ35</accession>
<name>A0A4Y2HZ35_ARAVE</name>
<evidence type="ECO:0000313" key="3">
    <source>
        <dbReference type="Proteomes" id="UP000499080"/>
    </source>
</evidence>
<keyword evidence="1" id="KW-0812">Transmembrane</keyword>
<feature type="transmembrane region" description="Helical" evidence="1">
    <location>
        <begin position="49"/>
        <end position="66"/>
    </location>
</feature>
<dbReference type="AlphaFoldDB" id="A0A4Y2HZ35"/>
<sequence length="90" mass="10423">PIHCVSSVESSFEYGVLRARNRNITTGPPQPHDELEIWVDDPLAWTEKIFRWVVALPFGTLFFSFCRSMPQTRNRECQLNGSTQKDLLKI</sequence>
<feature type="non-terminal residue" evidence="2">
    <location>
        <position position="1"/>
    </location>
</feature>
<keyword evidence="1" id="KW-0472">Membrane</keyword>
<organism evidence="2 3">
    <name type="scientific">Araneus ventricosus</name>
    <name type="common">Orbweaver spider</name>
    <name type="synonym">Epeira ventricosa</name>
    <dbReference type="NCBI Taxonomy" id="182803"/>
    <lineage>
        <taxon>Eukaryota</taxon>
        <taxon>Metazoa</taxon>
        <taxon>Ecdysozoa</taxon>
        <taxon>Arthropoda</taxon>
        <taxon>Chelicerata</taxon>
        <taxon>Arachnida</taxon>
        <taxon>Araneae</taxon>
        <taxon>Araneomorphae</taxon>
        <taxon>Entelegynae</taxon>
        <taxon>Araneoidea</taxon>
        <taxon>Araneidae</taxon>
        <taxon>Araneus</taxon>
    </lineage>
</organism>
<keyword evidence="3" id="KW-1185">Reference proteome</keyword>
<gene>
    <name evidence="2" type="ORF">AVEN_113825_1</name>
</gene>